<organism evidence="6">
    <name type="scientific">marine sediment metagenome</name>
    <dbReference type="NCBI Taxonomy" id="412755"/>
    <lineage>
        <taxon>unclassified sequences</taxon>
        <taxon>metagenomes</taxon>
        <taxon>ecological metagenomes</taxon>
    </lineage>
</organism>
<feature type="transmembrane region" description="Helical" evidence="5">
    <location>
        <begin position="70"/>
        <end position="88"/>
    </location>
</feature>
<keyword evidence="2 5" id="KW-0812">Transmembrane</keyword>
<dbReference type="EMBL" id="BARV01023479">
    <property type="protein sequence ID" value="GAI37213.1"/>
    <property type="molecule type" value="Genomic_DNA"/>
</dbReference>
<feature type="transmembrane region" description="Helical" evidence="5">
    <location>
        <begin position="125"/>
        <end position="146"/>
    </location>
</feature>
<accession>X1N0W2</accession>
<evidence type="ECO:0000256" key="3">
    <source>
        <dbReference type="ARBA" id="ARBA00022989"/>
    </source>
</evidence>
<dbReference type="AlphaFoldDB" id="X1N0W2"/>
<gene>
    <name evidence="6" type="ORF">S06H3_38512</name>
</gene>
<comment type="caution">
    <text evidence="6">The sequence shown here is derived from an EMBL/GenBank/DDBJ whole genome shotgun (WGS) entry which is preliminary data.</text>
</comment>
<keyword evidence="3 5" id="KW-1133">Transmembrane helix</keyword>
<evidence type="ECO:0000313" key="6">
    <source>
        <dbReference type="EMBL" id="GAI37213.1"/>
    </source>
</evidence>
<name>X1N0W2_9ZZZZ</name>
<sequence>MLSIIMFFSIALIAAAVASVTGFGSATMLIPFASLVIELKQAIILVAFFHWFSNTFKLLRLWKTISWRIFLLYGIPSIITAYLGATLLGTVGTGTVQIAFAVFIILFSVYSLLRPGWSLPSRSSLLVFGGALSGFTAGLIGLGGAIRGMFLISTRIEKE</sequence>
<evidence type="ECO:0000256" key="4">
    <source>
        <dbReference type="ARBA" id="ARBA00023136"/>
    </source>
</evidence>
<feature type="non-terminal residue" evidence="6">
    <location>
        <position position="159"/>
    </location>
</feature>
<protein>
    <submittedName>
        <fullName evidence="6">Uncharacterized protein</fullName>
    </submittedName>
</protein>
<evidence type="ECO:0000256" key="1">
    <source>
        <dbReference type="ARBA" id="ARBA00004141"/>
    </source>
</evidence>
<dbReference type="InterPro" id="IPR002781">
    <property type="entry name" value="TM_pro_TauE-like"/>
</dbReference>
<keyword evidence="4 5" id="KW-0472">Membrane</keyword>
<proteinExistence type="predicted"/>
<dbReference type="Pfam" id="PF01925">
    <property type="entry name" value="TauE"/>
    <property type="match status" value="1"/>
</dbReference>
<reference evidence="6" key="1">
    <citation type="journal article" date="2014" name="Front. Microbiol.">
        <title>High frequency of phylogenetically diverse reductive dehalogenase-homologous genes in deep subseafloor sedimentary metagenomes.</title>
        <authorList>
            <person name="Kawai M."/>
            <person name="Futagami T."/>
            <person name="Toyoda A."/>
            <person name="Takaki Y."/>
            <person name="Nishi S."/>
            <person name="Hori S."/>
            <person name="Arai W."/>
            <person name="Tsubouchi T."/>
            <person name="Morono Y."/>
            <person name="Uchiyama I."/>
            <person name="Ito T."/>
            <person name="Fujiyama A."/>
            <person name="Inagaki F."/>
            <person name="Takami H."/>
        </authorList>
    </citation>
    <scope>NUCLEOTIDE SEQUENCE</scope>
    <source>
        <strain evidence="6">Expedition CK06-06</strain>
    </source>
</reference>
<feature type="transmembrane region" description="Helical" evidence="5">
    <location>
        <begin position="28"/>
        <end position="49"/>
    </location>
</feature>
<evidence type="ECO:0000256" key="2">
    <source>
        <dbReference type="ARBA" id="ARBA00022692"/>
    </source>
</evidence>
<dbReference type="GO" id="GO:0016020">
    <property type="term" value="C:membrane"/>
    <property type="evidence" value="ECO:0007669"/>
    <property type="project" value="UniProtKB-SubCell"/>
</dbReference>
<evidence type="ECO:0000256" key="5">
    <source>
        <dbReference type="SAM" id="Phobius"/>
    </source>
</evidence>
<feature type="transmembrane region" description="Helical" evidence="5">
    <location>
        <begin position="94"/>
        <end position="113"/>
    </location>
</feature>
<comment type="subcellular location">
    <subcellularLocation>
        <location evidence="1">Membrane</location>
        <topology evidence="1">Multi-pass membrane protein</topology>
    </subcellularLocation>
</comment>